<feature type="domain" description="Aminotransferase class I/classII large" evidence="9">
    <location>
        <begin position="1"/>
        <end position="110"/>
    </location>
</feature>
<dbReference type="Gramene" id="ONK55942">
    <property type="protein sequence ID" value="ONK55942"/>
    <property type="gene ID" value="A4U43_C10F2530"/>
</dbReference>
<dbReference type="InterPro" id="IPR015422">
    <property type="entry name" value="PyrdxlP-dep_Trfase_small"/>
</dbReference>
<evidence type="ECO:0000313" key="11">
    <source>
        <dbReference type="Proteomes" id="UP000243459"/>
    </source>
</evidence>
<keyword evidence="2" id="KW-0266">Ethylene biosynthesis</keyword>
<dbReference type="InterPro" id="IPR050478">
    <property type="entry name" value="Ethylene_sulfur-biosynth"/>
</dbReference>
<evidence type="ECO:0000256" key="5">
    <source>
        <dbReference type="ARBA" id="ARBA00023239"/>
    </source>
</evidence>
<dbReference type="GO" id="GO:0016847">
    <property type="term" value="F:1-aminocyclopropane-1-carboxylate synthase activity"/>
    <property type="evidence" value="ECO:0007669"/>
    <property type="project" value="UniProtKB-EC"/>
</dbReference>
<dbReference type="PANTHER" id="PTHR43795:SF6">
    <property type="entry name" value="1-AMINOCYCLOPROPANE-1-CARBOXYLATE SYNTHASE 6"/>
    <property type="match status" value="1"/>
</dbReference>
<dbReference type="OMA" id="RVCFANT"/>
<dbReference type="SUPFAM" id="SSF53383">
    <property type="entry name" value="PLP-dependent transferases"/>
    <property type="match status" value="1"/>
</dbReference>
<sequence length="165" mass="18707">MLSDDAFTTSFLKESAKRLSERRRAFTVGLARVGIRCLEGNAGLFCWMDLSPMLKEPTAHEELTLWRVIVNEVKLNVSPGTSFHCAEPGWFRVCFANIDDETMEVALRRIREFVGRANLAEAQPKKKSWQGPRLRLSLSKRFEDLSVMSPHHLLSPHSPLVKAAN</sequence>
<dbReference type="InterPro" id="IPR004839">
    <property type="entry name" value="Aminotransferase_I/II_large"/>
</dbReference>
<evidence type="ECO:0000313" key="10">
    <source>
        <dbReference type="EMBL" id="ONK55942.1"/>
    </source>
</evidence>
<organism evidence="10 11">
    <name type="scientific">Asparagus officinalis</name>
    <name type="common">Garden asparagus</name>
    <dbReference type="NCBI Taxonomy" id="4686"/>
    <lineage>
        <taxon>Eukaryota</taxon>
        <taxon>Viridiplantae</taxon>
        <taxon>Streptophyta</taxon>
        <taxon>Embryophyta</taxon>
        <taxon>Tracheophyta</taxon>
        <taxon>Spermatophyta</taxon>
        <taxon>Magnoliopsida</taxon>
        <taxon>Liliopsida</taxon>
        <taxon>Asparagales</taxon>
        <taxon>Asparagaceae</taxon>
        <taxon>Asparagoideae</taxon>
        <taxon>Asparagus</taxon>
    </lineage>
</organism>
<proteinExistence type="predicted"/>
<dbReference type="GO" id="GO:0030170">
    <property type="term" value="F:pyridoxal phosphate binding"/>
    <property type="evidence" value="ECO:0007669"/>
    <property type="project" value="InterPro"/>
</dbReference>
<dbReference type="EC" id="4.4.1.14" evidence="7"/>
<accession>A0A5P1E068</accession>
<name>A0A5P1E068_ASPOF</name>
<reference evidence="11" key="1">
    <citation type="journal article" date="2017" name="Nat. Commun.">
        <title>The asparagus genome sheds light on the origin and evolution of a young Y chromosome.</title>
        <authorList>
            <person name="Harkess A."/>
            <person name="Zhou J."/>
            <person name="Xu C."/>
            <person name="Bowers J.E."/>
            <person name="Van der Hulst R."/>
            <person name="Ayyampalayam S."/>
            <person name="Mercati F."/>
            <person name="Riccardi P."/>
            <person name="McKain M.R."/>
            <person name="Kakrana A."/>
            <person name="Tang H."/>
            <person name="Ray J."/>
            <person name="Groenendijk J."/>
            <person name="Arikit S."/>
            <person name="Mathioni S.M."/>
            <person name="Nakano M."/>
            <person name="Shan H."/>
            <person name="Telgmann-Rauber A."/>
            <person name="Kanno A."/>
            <person name="Yue Z."/>
            <person name="Chen H."/>
            <person name="Li W."/>
            <person name="Chen Y."/>
            <person name="Xu X."/>
            <person name="Zhang Y."/>
            <person name="Luo S."/>
            <person name="Chen H."/>
            <person name="Gao J."/>
            <person name="Mao Z."/>
            <person name="Pires J.C."/>
            <person name="Luo M."/>
            <person name="Kudrna D."/>
            <person name="Wing R.A."/>
            <person name="Meyers B.C."/>
            <person name="Yi K."/>
            <person name="Kong H."/>
            <person name="Lavrijsen P."/>
            <person name="Sunseri F."/>
            <person name="Falavigna A."/>
            <person name="Ye Y."/>
            <person name="Leebens-Mack J.H."/>
            <person name="Chen G."/>
        </authorList>
    </citation>
    <scope>NUCLEOTIDE SEQUENCE [LARGE SCALE GENOMIC DNA]</scope>
    <source>
        <strain evidence="11">cv. DH0086</strain>
    </source>
</reference>
<keyword evidence="11" id="KW-1185">Reference proteome</keyword>
<dbReference type="InterPro" id="IPR015424">
    <property type="entry name" value="PyrdxlP-dep_Trfase"/>
</dbReference>
<dbReference type="EMBL" id="CM007390">
    <property type="protein sequence ID" value="ONK55942.1"/>
    <property type="molecule type" value="Genomic_DNA"/>
</dbReference>
<dbReference type="GO" id="GO:0008483">
    <property type="term" value="F:transaminase activity"/>
    <property type="evidence" value="ECO:0007669"/>
    <property type="project" value="TreeGrafter"/>
</dbReference>
<dbReference type="Gene3D" id="3.90.1150.10">
    <property type="entry name" value="Aspartate Aminotransferase, domain 1"/>
    <property type="match status" value="1"/>
</dbReference>
<comment type="catalytic activity">
    <reaction evidence="8">
        <text>S-adenosyl-L-methionine = 1-aminocyclopropane-1-carboxylate + S-methyl-5'-thioadenosine + H(+)</text>
        <dbReference type="Rhea" id="RHEA:21744"/>
        <dbReference type="ChEBI" id="CHEBI:15378"/>
        <dbReference type="ChEBI" id="CHEBI:17509"/>
        <dbReference type="ChEBI" id="CHEBI:58360"/>
        <dbReference type="ChEBI" id="CHEBI:59789"/>
        <dbReference type="EC" id="4.4.1.14"/>
    </reaction>
</comment>
<evidence type="ECO:0000256" key="2">
    <source>
        <dbReference type="ARBA" id="ARBA00022666"/>
    </source>
</evidence>
<evidence type="ECO:0000256" key="6">
    <source>
        <dbReference type="ARBA" id="ARBA00037888"/>
    </source>
</evidence>
<gene>
    <name evidence="10" type="ORF">A4U43_C10F2530</name>
</gene>
<comment type="cofactor">
    <cofactor evidence="1">
        <name>pyridoxal 5'-phosphate</name>
        <dbReference type="ChEBI" id="CHEBI:597326"/>
    </cofactor>
</comment>
<dbReference type="AlphaFoldDB" id="A0A5P1E068"/>
<dbReference type="Pfam" id="PF00155">
    <property type="entry name" value="Aminotran_1_2"/>
    <property type="match status" value="1"/>
</dbReference>
<evidence type="ECO:0000256" key="4">
    <source>
        <dbReference type="ARBA" id="ARBA00022898"/>
    </source>
</evidence>
<protein>
    <recommendedName>
        <fullName evidence="7">1-aminocyclopropane-1-carboxylate synthase</fullName>
        <ecNumber evidence="7">4.4.1.14</ecNumber>
    </recommendedName>
</protein>
<evidence type="ECO:0000259" key="9">
    <source>
        <dbReference type="Pfam" id="PF00155"/>
    </source>
</evidence>
<evidence type="ECO:0000256" key="1">
    <source>
        <dbReference type="ARBA" id="ARBA00001933"/>
    </source>
</evidence>
<dbReference type="PANTHER" id="PTHR43795">
    <property type="entry name" value="BIFUNCTIONAL ASPARTATE AMINOTRANSFERASE AND GLUTAMATE/ASPARTATE-PREPHENATE AMINOTRANSFERASE-RELATED"/>
    <property type="match status" value="1"/>
</dbReference>
<keyword evidence="4" id="KW-0663">Pyridoxal phosphate</keyword>
<comment type="pathway">
    <text evidence="6">Alkene biosynthesis; ethylene biosynthesis via S-adenosyl-L-methionine; ethylene from S-adenosyl-L-methionine: step 1/2.</text>
</comment>
<keyword evidence="3" id="KW-0949">S-adenosyl-L-methionine</keyword>
<evidence type="ECO:0000256" key="8">
    <source>
        <dbReference type="ARBA" id="ARBA00049554"/>
    </source>
</evidence>
<dbReference type="Proteomes" id="UP000243459">
    <property type="component" value="Chromosome 10"/>
</dbReference>
<evidence type="ECO:0000256" key="7">
    <source>
        <dbReference type="ARBA" id="ARBA00039053"/>
    </source>
</evidence>
<evidence type="ECO:0000256" key="3">
    <source>
        <dbReference type="ARBA" id="ARBA00022691"/>
    </source>
</evidence>
<keyword evidence="5" id="KW-0456">Lyase</keyword>
<dbReference type="GO" id="GO:0009693">
    <property type="term" value="P:ethylene biosynthetic process"/>
    <property type="evidence" value="ECO:0007669"/>
    <property type="project" value="UniProtKB-KW"/>
</dbReference>